<accession>A0A7Z0SDB9</accession>
<proteinExistence type="predicted"/>
<protein>
    <submittedName>
        <fullName evidence="2">Uncharacterized protein</fullName>
    </submittedName>
</protein>
<gene>
    <name evidence="2" type="ORF">H0A75_07835</name>
</gene>
<sequence>MSGRFSMQGSQDTDPFTKGARGKGAGFSLKIERSKARLPPFFENVGIETPKVPGTRDQLDLNFSQKSR</sequence>
<comment type="caution">
    <text evidence="2">The sequence shown here is derived from an EMBL/GenBank/DDBJ whole genome shotgun (WGS) entry which is preliminary data.</text>
</comment>
<organism evidence="2 3">
    <name type="scientific">Candidatus Methanofishera endochildressiae</name>
    <dbReference type="NCBI Taxonomy" id="2738884"/>
    <lineage>
        <taxon>Bacteria</taxon>
        <taxon>Pseudomonadati</taxon>
        <taxon>Pseudomonadota</taxon>
        <taxon>Gammaproteobacteria</taxon>
        <taxon>Candidatus Methanofishera</taxon>
    </lineage>
</organism>
<evidence type="ECO:0000313" key="3">
    <source>
        <dbReference type="Proteomes" id="UP000537890"/>
    </source>
</evidence>
<name>A0A7Z0SDB9_9GAMM</name>
<dbReference type="AlphaFoldDB" id="A0A7Z0SDB9"/>
<feature type="compositionally biased region" description="Polar residues" evidence="1">
    <location>
        <begin position="1"/>
        <end position="14"/>
    </location>
</feature>
<evidence type="ECO:0000313" key="2">
    <source>
        <dbReference type="EMBL" id="NYT47483.1"/>
    </source>
</evidence>
<evidence type="ECO:0000256" key="1">
    <source>
        <dbReference type="SAM" id="MobiDB-lite"/>
    </source>
</evidence>
<reference evidence="2 3" key="1">
    <citation type="submission" date="2020-05" db="EMBL/GenBank/DDBJ databases">
        <title>Horizontal transmission and recombination maintain forever young bacterial symbiont genomes.</title>
        <authorList>
            <person name="Russell S.L."/>
            <person name="Pepper-Tunick E."/>
            <person name="Svedberg J."/>
            <person name="Byrne A."/>
            <person name="Ruelas Castillo J."/>
            <person name="Vollmers C."/>
            <person name="Beinart R.A."/>
            <person name="Corbett-Detig R."/>
        </authorList>
    </citation>
    <scope>NUCLEOTIDE SEQUENCE [LARGE SCALE GENOMIC DNA]</scope>
    <source>
        <strain evidence="2">4727-3</strain>
    </source>
</reference>
<feature type="region of interest" description="Disordered" evidence="1">
    <location>
        <begin position="49"/>
        <end position="68"/>
    </location>
</feature>
<dbReference type="Proteomes" id="UP000537890">
    <property type="component" value="Unassembled WGS sequence"/>
</dbReference>
<dbReference type="EMBL" id="JACCHS010000161">
    <property type="protein sequence ID" value="NYT47483.1"/>
    <property type="molecule type" value="Genomic_DNA"/>
</dbReference>
<feature type="region of interest" description="Disordered" evidence="1">
    <location>
        <begin position="1"/>
        <end position="23"/>
    </location>
</feature>